<dbReference type="EMBL" id="FOFJ01000036">
    <property type="protein sequence ID" value="SER25426.1"/>
    <property type="molecule type" value="Genomic_DNA"/>
</dbReference>
<sequence>MTRKTSAFAAAEALDAGTEFLVRQSGNKRLPRAALQAYIETLLPESPGSSSGTLTALRSDDLGVTETTLVDALTFNVQANTVYRLSASLLYRTTAVGKGIRVGIGGTAGVQSVAIRAATFDSSGAPVAQFAHAKGAPLIFPSSANGGDDNLLEITGQVYTTAAGTLTIQIGAAVQYDYTAAQKGSGGFLEALGTIAAA</sequence>
<proteinExistence type="predicted"/>
<gene>
    <name evidence="1" type="ORF">SAMN04244573_03211</name>
</gene>
<organism evidence="1 2">
    <name type="scientific">Azotobacter beijerinckii</name>
    <dbReference type="NCBI Taxonomy" id="170623"/>
    <lineage>
        <taxon>Bacteria</taxon>
        <taxon>Pseudomonadati</taxon>
        <taxon>Pseudomonadota</taxon>
        <taxon>Gammaproteobacteria</taxon>
        <taxon>Pseudomonadales</taxon>
        <taxon>Pseudomonadaceae</taxon>
        <taxon>Azotobacter</taxon>
    </lineage>
</organism>
<accession>A0A1H9MP08</accession>
<dbReference type="Proteomes" id="UP000199267">
    <property type="component" value="Unassembled WGS sequence"/>
</dbReference>
<protein>
    <submittedName>
        <fullName evidence="1">Uncharacterized protein</fullName>
    </submittedName>
</protein>
<reference evidence="1 2" key="1">
    <citation type="submission" date="2016-10" db="EMBL/GenBank/DDBJ databases">
        <authorList>
            <person name="de Groot N.N."/>
        </authorList>
    </citation>
    <scope>NUCLEOTIDE SEQUENCE [LARGE SCALE GENOMIC DNA]</scope>
    <source>
        <strain evidence="1 2">DSM 378</strain>
    </source>
</reference>
<evidence type="ECO:0000313" key="1">
    <source>
        <dbReference type="EMBL" id="SER25426.1"/>
    </source>
</evidence>
<name>A0A1H9MP08_9GAMM</name>
<evidence type="ECO:0000313" key="2">
    <source>
        <dbReference type="Proteomes" id="UP000199267"/>
    </source>
</evidence>
<dbReference type="AlphaFoldDB" id="A0A1H9MP08"/>
<dbReference type="RefSeq" id="WP_090623786.1">
    <property type="nucleotide sequence ID" value="NZ_FOFJ01000036.1"/>
</dbReference>